<dbReference type="Gene3D" id="3.40.50.1460">
    <property type="match status" value="1"/>
</dbReference>
<dbReference type="GO" id="GO:0006508">
    <property type="term" value="P:proteolysis"/>
    <property type="evidence" value="ECO:0007669"/>
    <property type="project" value="InterPro"/>
</dbReference>
<name>A0A067Q1V1_9AGAM</name>
<dbReference type="AlphaFoldDB" id="A0A067Q1V1"/>
<dbReference type="Proteomes" id="UP000027265">
    <property type="component" value="Unassembled WGS sequence"/>
</dbReference>
<reference evidence="3" key="1">
    <citation type="journal article" date="2014" name="Proc. Natl. Acad. Sci. U.S.A.">
        <title>Extensive sampling of basidiomycete genomes demonstrates inadequacy of the white-rot/brown-rot paradigm for wood decay fungi.</title>
        <authorList>
            <person name="Riley R."/>
            <person name="Salamov A.A."/>
            <person name="Brown D.W."/>
            <person name="Nagy L.G."/>
            <person name="Floudas D."/>
            <person name="Held B.W."/>
            <person name="Levasseur A."/>
            <person name="Lombard V."/>
            <person name="Morin E."/>
            <person name="Otillar R."/>
            <person name="Lindquist E.A."/>
            <person name="Sun H."/>
            <person name="LaButti K.M."/>
            <person name="Schmutz J."/>
            <person name="Jabbour D."/>
            <person name="Luo H."/>
            <person name="Baker S.E."/>
            <person name="Pisabarro A.G."/>
            <person name="Walton J.D."/>
            <person name="Blanchette R.A."/>
            <person name="Henrissat B."/>
            <person name="Martin F."/>
            <person name="Cullen D."/>
            <person name="Hibbett D.S."/>
            <person name="Grigoriev I.V."/>
        </authorList>
    </citation>
    <scope>NUCLEOTIDE SEQUENCE [LARGE SCALE GENOMIC DNA]</scope>
    <source>
        <strain evidence="3">MUCL 33604</strain>
    </source>
</reference>
<sequence length="675" mass="75203">MSLVETARIGTSSSTSKIRPSSILLRPRKMAARMFALIIGIDNYQSTTTRNLSSCVSDAKDVRRWLIDQLDVPRDHICLLTNEKASKREIEDHFMGHLVNNHAIERGDAILIYFAGYGSSLPAPPEWFPGEPPHDSTVQIICTYDHDTISPDGGIAGISDRSLLAMLGELCQVKGDNITLIMGSCFTPAPSTMRTPGRKDARWTPTMHASPDDLHNGLWKGALIQPLDHAQRRGFYDTRETHVLLASCGPIASASESPEARRFARDLMKMHRRIPLHRTSYADLVWRLNPTEDPQRAFCVGKHKDRVIFDGVPFGVDSRFVPVDLIDNNTAIRIGAGALHGVIEGSEFTLHEHNHRSSLNPAVAILSITTAHATWSLARCETSGTWVGKKGWAQITRWNNNTPFKVCMKKTGFGFLRRLKPRRDPSGLTGTGGRGGVNIAHVASSSQADLSVTVGFREMVIERRDELIAANSRRTLRMPVEEGTDVIDDAARFHLHLHRANIQHPLCPMVKMELHQLDPITWSQVTPNLLTNGQAHLIPDRDAIYQVILRNETDYDLWPFLACMDSKGYDIEMVYHPDGRLRSPPLRKHSHLVIGSGFKGSEALSFSLAENEPSDSLFLKLFVSSHFCAMSFIEQGVPSDYQSIDVRRKRNSRDGSVDEVWDTALGIITVVQAAQ</sequence>
<evidence type="ECO:0000313" key="2">
    <source>
        <dbReference type="EMBL" id="KDQ57447.1"/>
    </source>
</evidence>
<gene>
    <name evidence="2" type="ORF">JAAARDRAFT_264290</name>
</gene>
<dbReference type="InterPro" id="IPR011600">
    <property type="entry name" value="Pept_C14_caspase"/>
</dbReference>
<dbReference type="Pfam" id="PF00656">
    <property type="entry name" value="Peptidase_C14"/>
    <property type="match status" value="1"/>
</dbReference>
<dbReference type="OrthoDB" id="3223806at2759"/>
<dbReference type="EMBL" id="KL197719">
    <property type="protein sequence ID" value="KDQ57447.1"/>
    <property type="molecule type" value="Genomic_DNA"/>
</dbReference>
<dbReference type="GO" id="GO:0004197">
    <property type="term" value="F:cysteine-type endopeptidase activity"/>
    <property type="evidence" value="ECO:0007669"/>
    <property type="project" value="InterPro"/>
</dbReference>
<feature type="domain" description="Peptidase C14 caspase" evidence="1">
    <location>
        <begin position="35"/>
        <end position="186"/>
    </location>
</feature>
<evidence type="ECO:0000259" key="1">
    <source>
        <dbReference type="Pfam" id="PF00656"/>
    </source>
</evidence>
<evidence type="ECO:0000313" key="3">
    <source>
        <dbReference type="Proteomes" id="UP000027265"/>
    </source>
</evidence>
<dbReference type="HOGENOM" id="CLU_011935_0_0_1"/>
<protein>
    <recommendedName>
        <fullName evidence="1">Peptidase C14 caspase domain-containing protein</fullName>
    </recommendedName>
</protein>
<proteinExistence type="predicted"/>
<organism evidence="2 3">
    <name type="scientific">Jaapia argillacea MUCL 33604</name>
    <dbReference type="NCBI Taxonomy" id="933084"/>
    <lineage>
        <taxon>Eukaryota</taxon>
        <taxon>Fungi</taxon>
        <taxon>Dikarya</taxon>
        <taxon>Basidiomycota</taxon>
        <taxon>Agaricomycotina</taxon>
        <taxon>Agaricomycetes</taxon>
        <taxon>Agaricomycetidae</taxon>
        <taxon>Jaapiales</taxon>
        <taxon>Jaapiaceae</taxon>
        <taxon>Jaapia</taxon>
    </lineage>
</organism>
<dbReference type="InParanoid" id="A0A067Q1V1"/>
<keyword evidence="3" id="KW-1185">Reference proteome</keyword>
<accession>A0A067Q1V1</accession>